<keyword evidence="2" id="KW-1185">Reference proteome</keyword>
<evidence type="ECO:0000313" key="1">
    <source>
        <dbReference type="EMBL" id="UAW09400.1"/>
    </source>
</evidence>
<protein>
    <submittedName>
        <fullName evidence="1">Uncharacterized protein</fullName>
    </submittedName>
</protein>
<organism evidence="1 2">
    <name type="scientific">Arthrobacter phage Klevey</name>
    <dbReference type="NCBI Taxonomy" id="2867481"/>
    <lineage>
        <taxon>Viruses</taxon>
        <taxon>Duplodnaviria</taxon>
        <taxon>Heunggongvirae</taxon>
        <taxon>Uroviricota</taxon>
        <taxon>Caudoviricetes</taxon>
        <taxon>Berryhillviridae</taxon>
        <taxon>Lilmacvirus</taxon>
        <taxon>Lilmacvirus klevey</taxon>
    </lineage>
</organism>
<dbReference type="Proteomes" id="UP000828064">
    <property type="component" value="Segment"/>
</dbReference>
<accession>A0AAE8XKC4</accession>
<sequence length="121" mass="12804">MSGGVDRDAVRELVENGASVSEAVDAVRRETPRYNTYEPGEGIEDARAHIGRPVLVFAPSGSLMPGTVVRVLRSDADGVLVYDVAALAITAKGPGLVSVLRQSLRLGDLLNPQPNTFVFTA</sequence>
<dbReference type="EMBL" id="MZ747522">
    <property type="protein sequence ID" value="UAW09400.1"/>
    <property type="molecule type" value="Genomic_DNA"/>
</dbReference>
<evidence type="ECO:0000313" key="2">
    <source>
        <dbReference type="Proteomes" id="UP000828064"/>
    </source>
</evidence>
<reference evidence="1 2" key="1">
    <citation type="submission" date="2021-08" db="EMBL/GenBank/DDBJ databases">
        <authorList>
            <person name="Gillison A.D."/>
            <person name="Kleven A.S."/>
            <person name="Allen M.J."/>
            <person name="Garcia Costas A.M."/>
            <person name="Merkhofer E.C."/>
            <person name="Garlena R.A."/>
            <person name="Russell D.A."/>
            <person name="Jacobs-Sera D."/>
            <person name="Hatfull G.F."/>
        </authorList>
    </citation>
    <scope>NUCLEOTIDE SEQUENCE [LARGE SCALE GENOMIC DNA]</scope>
</reference>
<proteinExistence type="predicted"/>
<gene>
    <name evidence="1" type="primary">42</name>
    <name evidence="1" type="ORF">SEA_KLEVEY_42</name>
</gene>
<name>A0AAE8XKC4_9CAUD</name>